<dbReference type="EMBL" id="JAUSVK010000001">
    <property type="protein sequence ID" value="MDQ0393782.1"/>
    <property type="molecule type" value="Genomic_DNA"/>
</dbReference>
<evidence type="ECO:0000313" key="3">
    <source>
        <dbReference type="EMBL" id="MDQ0393782.1"/>
    </source>
</evidence>
<feature type="compositionally biased region" description="Basic residues" evidence="1">
    <location>
        <begin position="96"/>
        <end position="115"/>
    </location>
</feature>
<protein>
    <recommendedName>
        <fullName evidence="5">DUF3035 domain-containing protein</fullName>
    </recommendedName>
</protein>
<organism evidence="3 4">
    <name type="scientific">Labrys monachus</name>
    <dbReference type="NCBI Taxonomy" id="217067"/>
    <lineage>
        <taxon>Bacteria</taxon>
        <taxon>Pseudomonadati</taxon>
        <taxon>Pseudomonadota</taxon>
        <taxon>Alphaproteobacteria</taxon>
        <taxon>Hyphomicrobiales</taxon>
        <taxon>Xanthobacteraceae</taxon>
        <taxon>Labrys</taxon>
    </lineage>
</organism>
<feature type="chain" id="PRO_5046199956" description="DUF3035 domain-containing protein" evidence="2">
    <location>
        <begin position="20"/>
        <end position="115"/>
    </location>
</feature>
<accession>A0ABU0FHG0</accession>
<proteinExistence type="predicted"/>
<dbReference type="Proteomes" id="UP001237448">
    <property type="component" value="Unassembled WGS sequence"/>
</dbReference>
<name>A0ABU0FHG0_9HYPH</name>
<feature type="region of interest" description="Disordered" evidence="1">
    <location>
        <begin position="78"/>
        <end position="115"/>
    </location>
</feature>
<dbReference type="RefSeq" id="WP_307429637.1">
    <property type="nucleotide sequence ID" value="NZ_JAUSVK010000001.1"/>
</dbReference>
<evidence type="ECO:0000256" key="1">
    <source>
        <dbReference type="SAM" id="MobiDB-lite"/>
    </source>
</evidence>
<gene>
    <name evidence="3" type="ORF">J3R73_003574</name>
</gene>
<evidence type="ECO:0000256" key="2">
    <source>
        <dbReference type="SAM" id="SignalP"/>
    </source>
</evidence>
<comment type="caution">
    <text evidence="3">The sequence shown here is derived from an EMBL/GenBank/DDBJ whole genome shotgun (WGS) entry which is preliminary data.</text>
</comment>
<dbReference type="PROSITE" id="PS51257">
    <property type="entry name" value="PROKAR_LIPOPROTEIN"/>
    <property type="match status" value="1"/>
</dbReference>
<evidence type="ECO:0000313" key="4">
    <source>
        <dbReference type="Proteomes" id="UP001237448"/>
    </source>
</evidence>
<keyword evidence="4" id="KW-1185">Reference proteome</keyword>
<feature type="signal peptide" evidence="2">
    <location>
        <begin position="1"/>
        <end position="19"/>
    </location>
</feature>
<sequence length="115" mass="11799">MRILSIVVAVVAGSGLAGCAATSRDTAHTFGLTSGPLPQPQPFIVDSRPAGSKVYPIVGTTPPARSDRVLSMEQRKALESSLLATPGRQATPAKPAGKKHKKAPAGKHKPVPAAD</sequence>
<keyword evidence="2" id="KW-0732">Signal</keyword>
<reference evidence="3 4" key="1">
    <citation type="submission" date="2023-07" db="EMBL/GenBank/DDBJ databases">
        <title>Genomic Encyclopedia of Type Strains, Phase IV (KMG-IV): sequencing the most valuable type-strain genomes for metagenomic binning, comparative biology and taxonomic classification.</title>
        <authorList>
            <person name="Goeker M."/>
        </authorList>
    </citation>
    <scope>NUCLEOTIDE SEQUENCE [LARGE SCALE GENOMIC DNA]</scope>
    <source>
        <strain evidence="3 4">DSM 5896</strain>
    </source>
</reference>
<evidence type="ECO:0008006" key="5">
    <source>
        <dbReference type="Google" id="ProtNLM"/>
    </source>
</evidence>